<accession>A0A8J2L9T2</accession>
<dbReference type="GO" id="GO:0034626">
    <property type="term" value="P:fatty acid elongation, polyunsaturated fatty acid"/>
    <property type="evidence" value="ECO:0007669"/>
    <property type="project" value="TreeGrafter"/>
</dbReference>
<dbReference type="GO" id="GO:0009922">
    <property type="term" value="F:fatty acid elongase activity"/>
    <property type="evidence" value="ECO:0007669"/>
    <property type="project" value="UniProtKB-EC"/>
</dbReference>
<dbReference type="GO" id="GO:0019367">
    <property type="term" value="P:fatty acid elongation, saturated fatty acid"/>
    <property type="evidence" value="ECO:0007669"/>
    <property type="project" value="TreeGrafter"/>
</dbReference>
<feature type="transmembrane region" description="Helical" evidence="10">
    <location>
        <begin position="138"/>
        <end position="159"/>
    </location>
</feature>
<keyword evidence="5 10" id="KW-0276">Fatty acid metabolism</keyword>
<dbReference type="PROSITE" id="PS01188">
    <property type="entry name" value="ELO"/>
    <property type="match status" value="1"/>
</dbReference>
<evidence type="ECO:0000256" key="2">
    <source>
        <dbReference type="ARBA" id="ARBA00022516"/>
    </source>
</evidence>
<feature type="transmembrane region" description="Helical" evidence="10">
    <location>
        <begin position="171"/>
        <end position="193"/>
    </location>
</feature>
<dbReference type="PANTHER" id="PTHR11157:SF17">
    <property type="entry name" value="ELONGATION OF VERY LONG CHAIN FATTY ACIDS PROTEIN 6"/>
    <property type="match status" value="1"/>
</dbReference>
<evidence type="ECO:0000313" key="11">
    <source>
        <dbReference type="EMBL" id="CAG7828894.1"/>
    </source>
</evidence>
<evidence type="ECO:0000313" key="12">
    <source>
        <dbReference type="Proteomes" id="UP000708208"/>
    </source>
</evidence>
<keyword evidence="4 10" id="KW-0812">Transmembrane</keyword>
<evidence type="ECO:0000256" key="9">
    <source>
        <dbReference type="ARBA" id="ARBA00023160"/>
    </source>
</evidence>
<dbReference type="GO" id="GO:0030148">
    <property type="term" value="P:sphingolipid biosynthetic process"/>
    <property type="evidence" value="ECO:0007669"/>
    <property type="project" value="TreeGrafter"/>
</dbReference>
<keyword evidence="2 10" id="KW-0444">Lipid biosynthesis</keyword>
<dbReference type="InterPro" id="IPR030457">
    <property type="entry name" value="ELO_CS"/>
</dbReference>
<dbReference type="GO" id="GO:0034625">
    <property type="term" value="P:fatty acid elongation, monounsaturated fatty acid"/>
    <property type="evidence" value="ECO:0007669"/>
    <property type="project" value="TreeGrafter"/>
</dbReference>
<keyword evidence="9 10" id="KW-0275">Fatty acid biosynthesis</keyword>
<evidence type="ECO:0000256" key="6">
    <source>
        <dbReference type="ARBA" id="ARBA00022989"/>
    </source>
</evidence>
<evidence type="ECO:0000256" key="4">
    <source>
        <dbReference type="ARBA" id="ARBA00022692"/>
    </source>
</evidence>
<evidence type="ECO:0000256" key="10">
    <source>
        <dbReference type="RuleBase" id="RU361115"/>
    </source>
</evidence>
<sequence>MSKNWNISLYITGAYVLSIFAGQSWMKNRPAFVLRKQLAIWNISLAVFSILATVRTLPELLGILARPNGLHHSVCSPCEDVSPDSAFWAWAFVLSKVVELGDTAFIVLRKQPLIFLHWYHHVTVLIYAWYSYGDYIAPARWFVVMNYTVHSFMYSYYALKSLRFHIPRPISMAITCLQLSQMVLGVTVNLYAYSTKNQNVQCDVKYHHLNVGLGTYASYFLLFSNFFYRAYMHGHGRKAKVQ</sequence>
<keyword evidence="3 10" id="KW-0808">Transferase</keyword>
<evidence type="ECO:0000256" key="3">
    <source>
        <dbReference type="ARBA" id="ARBA00022679"/>
    </source>
</evidence>
<feature type="transmembrane region" description="Helical" evidence="10">
    <location>
        <begin position="213"/>
        <end position="231"/>
    </location>
</feature>
<protein>
    <recommendedName>
        <fullName evidence="10">Elongation of very long chain fatty acids protein</fullName>
        <ecNumber evidence="10">2.3.1.199</ecNumber>
    </recommendedName>
    <alternativeName>
        <fullName evidence="10">Very-long-chain 3-oxoacyl-CoA synthase</fullName>
    </alternativeName>
</protein>
<dbReference type="PANTHER" id="PTHR11157">
    <property type="entry name" value="FATTY ACID ACYL TRANSFERASE-RELATED"/>
    <property type="match status" value="1"/>
</dbReference>
<keyword evidence="7 10" id="KW-0443">Lipid metabolism</keyword>
<dbReference type="AlphaFoldDB" id="A0A8J2L9T2"/>
<gene>
    <name evidence="11" type="ORF">AFUS01_LOCUS38789</name>
</gene>
<evidence type="ECO:0000256" key="8">
    <source>
        <dbReference type="ARBA" id="ARBA00023136"/>
    </source>
</evidence>
<proteinExistence type="inferred from homology"/>
<organism evidence="11 12">
    <name type="scientific">Allacma fusca</name>
    <dbReference type="NCBI Taxonomy" id="39272"/>
    <lineage>
        <taxon>Eukaryota</taxon>
        <taxon>Metazoa</taxon>
        <taxon>Ecdysozoa</taxon>
        <taxon>Arthropoda</taxon>
        <taxon>Hexapoda</taxon>
        <taxon>Collembola</taxon>
        <taxon>Symphypleona</taxon>
        <taxon>Sminthuridae</taxon>
        <taxon>Allacma</taxon>
    </lineage>
</organism>
<dbReference type="EMBL" id="CAJVCH010549303">
    <property type="protein sequence ID" value="CAG7828894.1"/>
    <property type="molecule type" value="Genomic_DNA"/>
</dbReference>
<evidence type="ECO:0000256" key="5">
    <source>
        <dbReference type="ARBA" id="ARBA00022832"/>
    </source>
</evidence>
<evidence type="ECO:0000256" key="7">
    <source>
        <dbReference type="ARBA" id="ARBA00023098"/>
    </source>
</evidence>
<feature type="transmembrane region" description="Helical" evidence="10">
    <location>
        <begin position="6"/>
        <end position="26"/>
    </location>
</feature>
<dbReference type="Proteomes" id="UP000708208">
    <property type="component" value="Unassembled WGS sequence"/>
</dbReference>
<keyword evidence="12" id="KW-1185">Reference proteome</keyword>
<evidence type="ECO:0000256" key="1">
    <source>
        <dbReference type="ARBA" id="ARBA00004141"/>
    </source>
</evidence>
<keyword evidence="8 10" id="KW-0472">Membrane</keyword>
<keyword evidence="6 10" id="KW-1133">Transmembrane helix</keyword>
<dbReference type="GO" id="GO:0042761">
    <property type="term" value="P:very long-chain fatty acid biosynthetic process"/>
    <property type="evidence" value="ECO:0007669"/>
    <property type="project" value="TreeGrafter"/>
</dbReference>
<dbReference type="EC" id="2.3.1.199" evidence="10"/>
<comment type="subcellular location">
    <subcellularLocation>
        <location evidence="1">Membrane</location>
        <topology evidence="1">Multi-pass membrane protein</topology>
    </subcellularLocation>
</comment>
<name>A0A8J2L9T2_9HEXA</name>
<feature type="transmembrane region" description="Helical" evidence="10">
    <location>
        <begin position="87"/>
        <end position="108"/>
    </location>
</feature>
<comment type="similarity">
    <text evidence="10">Belongs to the ELO family.</text>
</comment>
<comment type="caution">
    <text evidence="11">The sequence shown here is derived from an EMBL/GenBank/DDBJ whole genome shotgun (WGS) entry which is preliminary data.</text>
</comment>
<dbReference type="GO" id="GO:0005789">
    <property type="term" value="C:endoplasmic reticulum membrane"/>
    <property type="evidence" value="ECO:0007669"/>
    <property type="project" value="TreeGrafter"/>
</dbReference>
<comment type="catalytic activity">
    <reaction evidence="10">
        <text>a very-long-chain acyl-CoA + malonyl-CoA + H(+) = a very-long-chain 3-oxoacyl-CoA + CO2 + CoA</text>
        <dbReference type="Rhea" id="RHEA:32727"/>
        <dbReference type="ChEBI" id="CHEBI:15378"/>
        <dbReference type="ChEBI" id="CHEBI:16526"/>
        <dbReference type="ChEBI" id="CHEBI:57287"/>
        <dbReference type="ChEBI" id="CHEBI:57384"/>
        <dbReference type="ChEBI" id="CHEBI:90725"/>
        <dbReference type="ChEBI" id="CHEBI:90736"/>
        <dbReference type="EC" id="2.3.1.199"/>
    </reaction>
</comment>
<feature type="transmembrane region" description="Helical" evidence="10">
    <location>
        <begin position="38"/>
        <end position="57"/>
    </location>
</feature>
<dbReference type="InterPro" id="IPR002076">
    <property type="entry name" value="ELO_fam"/>
</dbReference>
<reference evidence="11" key="1">
    <citation type="submission" date="2021-06" db="EMBL/GenBank/DDBJ databases">
        <authorList>
            <person name="Hodson N. C."/>
            <person name="Mongue J. A."/>
            <person name="Jaron S. K."/>
        </authorList>
    </citation>
    <scope>NUCLEOTIDE SEQUENCE</scope>
</reference>
<dbReference type="OrthoDB" id="10259681at2759"/>
<dbReference type="Pfam" id="PF01151">
    <property type="entry name" value="ELO"/>
    <property type="match status" value="1"/>
</dbReference>
<feature type="transmembrane region" description="Helical" evidence="10">
    <location>
        <begin position="115"/>
        <end position="132"/>
    </location>
</feature>